<keyword evidence="3" id="KW-0175">Coiled coil</keyword>
<protein>
    <recommendedName>
        <fullName evidence="7">Regulatory protein ral2</fullName>
    </recommendedName>
</protein>
<evidence type="ECO:0008006" key="7">
    <source>
        <dbReference type="Google" id="ProtNLM"/>
    </source>
</evidence>
<feature type="compositionally biased region" description="Polar residues" evidence="4">
    <location>
        <begin position="620"/>
        <end position="635"/>
    </location>
</feature>
<feature type="region of interest" description="Disordered" evidence="4">
    <location>
        <begin position="591"/>
        <end position="680"/>
    </location>
</feature>
<evidence type="ECO:0000256" key="2">
    <source>
        <dbReference type="ARBA" id="ARBA00022737"/>
    </source>
</evidence>
<dbReference type="Gene3D" id="3.30.710.10">
    <property type="entry name" value="Potassium Channel Kv1.1, Chain A"/>
    <property type="match status" value="1"/>
</dbReference>
<dbReference type="Gene3D" id="2.120.10.80">
    <property type="entry name" value="Kelch-type beta propeller"/>
    <property type="match status" value="1"/>
</dbReference>
<keyword evidence="6" id="KW-1185">Reference proteome</keyword>
<feature type="region of interest" description="Disordered" evidence="4">
    <location>
        <begin position="923"/>
        <end position="944"/>
    </location>
</feature>
<feature type="compositionally biased region" description="Polar residues" evidence="4">
    <location>
        <begin position="765"/>
        <end position="781"/>
    </location>
</feature>
<evidence type="ECO:0000313" key="6">
    <source>
        <dbReference type="Proteomes" id="UP001329825"/>
    </source>
</evidence>
<dbReference type="Pfam" id="PF07646">
    <property type="entry name" value="Kelch_2"/>
    <property type="match status" value="1"/>
</dbReference>
<dbReference type="SUPFAM" id="SSF117281">
    <property type="entry name" value="Kelch motif"/>
    <property type="match status" value="1"/>
</dbReference>
<proteinExistence type="predicted"/>
<keyword evidence="2" id="KW-0677">Repeat</keyword>
<dbReference type="SUPFAM" id="SSF54695">
    <property type="entry name" value="POZ domain"/>
    <property type="match status" value="1"/>
</dbReference>
<sequence length="1099" mass="119610">MDAGLAHLVSWSEATKGNVPPPLTGPSLTISPLPAPHPPTVFLFGGKSVKTRRLTSEMWAMNLYSRIWERVDAGEGPGPRYFHSMDVWENKLVCFGGMSDSDPMSVHNDIWLFDCFSRRWVPQPNPSSSMIGLGISSPNTTPTSSQDPSLLPSARYAHLSSISRGKLVISGGQHSDNSWIYEINVYDLKKNLWESKTIQPELGGLHSKGAYRSVATSSKRRVVVPHVGGDMKATSSHSYSIDEEGEGGDVWCYSNYDFAKVRRELDVLSPNSSVSPISSSKHVSPPSFYLRDDSDSMRGQHQPPGLRFPTGGIVGNHFILCGLYLASSSAAFSIWALNLENMVWRHLEPNVLSSGSWNRAVVWPEMAKIVVFGSTELDLASDYSRRAVNLDNMAVICLEAFGIYQPPKLEVPARVQQAGLTMLEEKLASDFEVICDDGRRVKCSRQILSERWPWFAEQESALSHKTAGVLSAAAAAVDINDTLLGSFTPARLAPTNLTLPEPFPVCVALVQYFYTLSLSTALQNKAPVISALLFLAKQYNIDRLNKLVVHALHERLEPNVAVGIYEIATLAGEQCLQVRALNMIHMAKNAAARTQRQGPSGSQNSESGSFAGRPDVTPVGTYQQPSGSSNPSTGPRGSLNDDTPYRRARADSLTVPADVLEPSSIDKPATDVQGDNHGDSADQVNALLAALDVNAPVSHKLSETFSQHSPSLQDSMEPASLFPAPPRRNPLRLPMPPPHMPSSRPFTAPQTPDSSHPAGGFHRPSSPTNSDVTSNYPSTPAESMRESWLLPTRDLSSSMMDSRSSSGPGIPLPPLPEDHQSGHHILHVRRNLSFPSKNREAIIDPYSGAKKLNFTTLEAASDIPPITPPPQSFSAQQSRAIDSMNSHNNVSTYYLEASTLNSHSSPAGLSRATSSASIDYFPKSSNNRHFSVRTDSTTSTTSNLSTREIRLTSNGNNIANGNSYGTTSTDHFEGNSLYRSNTERSTIDATSISSGSTGTSSKRAAKIEMKAIKAAEKDAKKSEAQARFEALRAQQAKKMVMLKAEAQRQADIKAKERELQAQMDELNQKKQPKSKWARVGKNFTDAVLFPSGGSGSTMF</sequence>
<dbReference type="PANTHER" id="PTHR43503">
    <property type="entry name" value="MCG48959-RELATED"/>
    <property type="match status" value="1"/>
</dbReference>
<keyword evidence="1" id="KW-0880">Kelch repeat</keyword>
<name>A0ABZ1DB82_9TREE</name>
<evidence type="ECO:0000256" key="3">
    <source>
        <dbReference type="SAM" id="Coils"/>
    </source>
</evidence>
<organism evidence="5 6">
    <name type="scientific">Kwoniella shivajii</name>
    <dbReference type="NCBI Taxonomy" id="564305"/>
    <lineage>
        <taxon>Eukaryota</taxon>
        <taxon>Fungi</taxon>
        <taxon>Dikarya</taxon>
        <taxon>Basidiomycota</taxon>
        <taxon>Agaricomycotina</taxon>
        <taxon>Tremellomycetes</taxon>
        <taxon>Tremellales</taxon>
        <taxon>Cryptococcaceae</taxon>
        <taxon>Kwoniella</taxon>
    </lineage>
</organism>
<dbReference type="Pfam" id="PF24681">
    <property type="entry name" value="Kelch_KLHDC2_KLHL20_DRC7"/>
    <property type="match status" value="1"/>
</dbReference>
<feature type="coiled-coil region" evidence="3">
    <location>
        <begin position="1005"/>
        <end position="1069"/>
    </location>
</feature>
<gene>
    <name evidence="5" type="ORF">IL334_007547</name>
</gene>
<feature type="compositionally biased region" description="Low complexity" evidence="4">
    <location>
        <begin position="933"/>
        <end position="944"/>
    </location>
</feature>
<dbReference type="InterPro" id="IPR011498">
    <property type="entry name" value="Kelch_2"/>
</dbReference>
<dbReference type="EMBL" id="CP141891">
    <property type="protein sequence ID" value="WRT70549.1"/>
    <property type="molecule type" value="Genomic_DNA"/>
</dbReference>
<dbReference type="PANTHER" id="PTHR43503:SF2">
    <property type="entry name" value="NEGATIVE REGULATOR OF SPORULATION MDS3-RELATED"/>
    <property type="match status" value="1"/>
</dbReference>
<dbReference type="InterPro" id="IPR015915">
    <property type="entry name" value="Kelch-typ_b-propeller"/>
</dbReference>
<feature type="region of interest" description="Disordered" evidence="4">
    <location>
        <begin position="981"/>
        <end position="1001"/>
    </location>
</feature>
<accession>A0ABZ1DB82</accession>
<feature type="compositionally biased region" description="Polar residues" evidence="4">
    <location>
        <begin position="703"/>
        <end position="714"/>
    </location>
</feature>
<dbReference type="InterPro" id="IPR011333">
    <property type="entry name" value="SKP1/BTB/POZ_sf"/>
</dbReference>
<reference evidence="5 6" key="1">
    <citation type="submission" date="2024-01" db="EMBL/GenBank/DDBJ databases">
        <title>Comparative genomics of Cryptococcus and Kwoniella reveals pathogenesis evolution and contrasting modes of karyotype evolution via chromosome fusion or intercentromeric recombination.</title>
        <authorList>
            <person name="Coelho M.A."/>
            <person name="David-Palma M."/>
            <person name="Shea T."/>
            <person name="Bowers K."/>
            <person name="McGinley-Smith S."/>
            <person name="Mohammad A.W."/>
            <person name="Gnirke A."/>
            <person name="Yurkov A.M."/>
            <person name="Nowrousian M."/>
            <person name="Sun S."/>
            <person name="Cuomo C.A."/>
            <person name="Heitman J."/>
        </authorList>
    </citation>
    <scope>NUCLEOTIDE SEQUENCE [LARGE SCALE GENOMIC DNA]</scope>
    <source>
        <strain evidence="5">CBS 11374</strain>
    </source>
</reference>
<dbReference type="GeneID" id="87959677"/>
<feature type="region of interest" description="Disordered" evidence="4">
    <location>
        <begin position="702"/>
        <end position="819"/>
    </location>
</feature>
<feature type="compositionally biased region" description="Low complexity" evidence="4">
    <location>
        <begin position="793"/>
        <end position="809"/>
    </location>
</feature>
<feature type="compositionally biased region" description="Polar residues" evidence="4">
    <location>
        <begin position="592"/>
        <end position="608"/>
    </location>
</feature>
<dbReference type="RefSeq" id="XP_062795288.1">
    <property type="nucleotide sequence ID" value="XM_062939237.1"/>
</dbReference>
<feature type="compositionally biased region" description="Polar residues" evidence="4">
    <location>
        <begin position="953"/>
        <end position="969"/>
    </location>
</feature>
<evidence type="ECO:0000256" key="1">
    <source>
        <dbReference type="ARBA" id="ARBA00022441"/>
    </source>
</evidence>
<feature type="region of interest" description="Disordered" evidence="4">
    <location>
        <begin position="953"/>
        <end position="972"/>
    </location>
</feature>
<evidence type="ECO:0000313" key="5">
    <source>
        <dbReference type="EMBL" id="WRT70549.1"/>
    </source>
</evidence>
<evidence type="ECO:0000256" key="4">
    <source>
        <dbReference type="SAM" id="MobiDB-lite"/>
    </source>
</evidence>
<dbReference type="Proteomes" id="UP001329825">
    <property type="component" value="Chromosome 11"/>
</dbReference>
<feature type="compositionally biased region" description="Low complexity" evidence="4">
    <location>
        <begin position="987"/>
        <end position="1001"/>
    </location>
</feature>
<feature type="compositionally biased region" description="Pro residues" evidence="4">
    <location>
        <begin position="723"/>
        <end position="740"/>
    </location>
</feature>